<dbReference type="PANTHER" id="PTHR39463:SF1">
    <property type="entry name" value="MEDUSA"/>
    <property type="match status" value="1"/>
</dbReference>
<feature type="compositionally biased region" description="Low complexity" evidence="1">
    <location>
        <begin position="451"/>
        <end position="465"/>
    </location>
</feature>
<dbReference type="OrthoDB" id="1751210at2759"/>
<feature type="region of interest" description="Disordered" evidence="1">
    <location>
        <begin position="618"/>
        <end position="641"/>
    </location>
</feature>
<sequence>MLSPRTSNNQDNRLDQQLAQNQLQSQFQHPYQPHFPLSTQGPFQSTNPPGYLSTKTNGVIGNRDLVSTAGKLPFPSFGLDSALSMNREQYHSSKLAENRQNLSSSVLSTADLQFSGYILNGFQNTTRSPFSYSPAASLPMTESGGNGAAGPHSNRLLETLGMPGSNSASGAVAGCRTNSSLSPAYRQAMGSSGFPTTESSQLAGYSTYASLLNKANLMFENNLDSMMIDWTLEERECRRRLVQFWRRHENNNIFCTFKAVAAADRVPNSIVVSCIYWEEKNDFFITSVDCIHLLESLIAVRFTVEEKNRIRRNLEGFRPLTVSKCKSDSVDFFKLIMSFPNPKPRNIEKDVKVFPWRILPLALKKIIGKYTASFSSTASITLDTYPTPRVTSYSQLVGIPPPSSTIGIPGYNLTSSMSDVLGIDAASVQPTSSSLLDKLTTDYELALAEIAASPQPQSQPQKAQQLVARSQSVKKPTPRIPYSVDRSDRHRSGGGGNGNGGVECNSPISTSASSYVTTMLSDGGDRQGRRKASPSIPLILEQQCHDISLGMDSAVSSSLSSSMLMSGISAGNSIANPTLSSVNRVLKDAGNSVDNFDPLYSMIDKALGGTGVDSSCNSSSSGDTVFKSDSPDANSATHSSATPILLNPEAGSADMFKFDIGGDLCSSDFNFLANLINASNNQNAGADGLLESKSGMMSCGEMPFMTEQDAEQIKCGDIFALMESSRDEMEPSPRCGGF</sequence>
<dbReference type="GO" id="GO:0005634">
    <property type="term" value="C:nucleus"/>
    <property type="evidence" value="ECO:0007669"/>
    <property type="project" value="TreeGrafter"/>
</dbReference>
<organism evidence="3 4">
    <name type="scientific">Coemansia interrupta</name>
    <dbReference type="NCBI Taxonomy" id="1126814"/>
    <lineage>
        <taxon>Eukaryota</taxon>
        <taxon>Fungi</taxon>
        <taxon>Fungi incertae sedis</taxon>
        <taxon>Zoopagomycota</taxon>
        <taxon>Kickxellomycotina</taxon>
        <taxon>Kickxellomycetes</taxon>
        <taxon>Kickxellales</taxon>
        <taxon>Kickxellaceae</taxon>
        <taxon>Coemansia</taxon>
    </lineage>
</organism>
<feature type="domain" description="DUF7082" evidence="2">
    <location>
        <begin position="214"/>
        <end position="367"/>
    </location>
</feature>
<accession>A0A9W8LPL7</accession>
<dbReference type="PANTHER" id="PTHR39463">
    <property type="entry name" value="MEDUSA"/>
    <property type="match status" value="1"/>
</dbReference>
<proteinExistence type="predicted"/>
<keyword evidence="4" id="KW-1185">Reference proteome</keyword>
<dbReference type="InterPro" id="IPR055509">
    <property type="entry name" value="DUF7082"/>
</dbReference>
<dbReference type="Pfam" id="PF23305">
    <property type="entry name" value="DUF7082"/>
    <property type="match status" value="1"/>
</dbReference>
<protein>
    <recommendedName>
        <fullName evidence="2">DUF7082 domain-containing protein</fullName>
    </recommendedName>
</protein>
<feature type="compositionally biased region" description="Polar residues" evidence="1">
    <location>
        <begin position="631"/>
        <end position="641"/>
    </location>
</feature>
<comment type="caution">
    <text evidence="3">The sequence shown here is derived from an EMBL/GenBank/DDBJ whole genome shotgun (WGS) entry which is preliminary data.</text>
</comment>
<evidence type="ECO:0000313" key="4">
    <source>
        <dbReference type="Proteomes" id="UP001140172"/>
    </source>
</evidence>
<evidence type="ECO:0000256" key="1">
    <source>
        <dbReference type="SAM" id="MobiDB-lite"/>
    </source>
</evidence>
<feature type="region of interest" description="Disordered" evidence="1">
    <location>
        <begin position="451"/>
        <end position="508"/>
    </location>
</feature>
<evidence type="ECO:0000259" key="2">
    <source>
        <dbReference type="Pfam" id="PF23305"/>
    </source>
</evidence>
<name>A0A9W8LPL7_9FUNG</name>
<gene>
    <name evidence="3" type="ORF">GGI15_000671</name>
</gene>
<dbReference type="Proteomes" id="UP001140172">
    <property type="component" value="Unassembled WGS sequence"/>
</dbReference>
<evidence type="ECO:0000313" key="3">
    <source>
        <dbReference type="EMBL" id="KAJ2787484.1"/>
    </source>
</evidence>
<reference evidence="3" key="1">
    <citation type="submission" date="2022-07" db="EMBL/GenBank/DDBJ databases">
        <title>Phylogenomic reconstructions and comparative analyses of Kickxellomycotina fungi.</title>
        <authorList>
            <person name="Reynolds N.K."/>
            <person name="Stajich J.E."/>
            <person name="Barry K."/>
            <person name="Grigoriev I.V."/>
            <person name="Crous P."/>
            <person name="Smith M.E."/>
        </authorList>
    </citation>
    <scope>NUCLEOTIDE SEQUENCE</scope>
    <source>
        <strain evidence="3">BCRC 34489</strain>
    </source>
</reference>
<dbReference type="AlphaFoldDB" id="A0A9W8LPL7"/>
<dbReference type="EMBL" id="JANBUM010000021">
    <property type="protein sequence ID" value="KAJ2787484.1"/>
    <property type="molecule type" value="Genomic_DNA"/>
</dbReference>